<evidence type="ECO:0000259" key="1">
    <source>
        <dbReference type="Pfam" id="PF09681"/>
    </source>
</evidence>
<name>A0A6N2T139_9FIRM</name>
<dbReference type="InterPro" id="IPR053162">
    <property type="entry name" value="DnaD"/>
</dbReference>
<dbReference type="PANTHER" id="PTHR37293:SF7">
    <property type="entry name" value="HYPOTHETICAL PHAGE PROTEIN"/>
    <property type="match status" value="1"/>
</dbReference>
<dbReference type="PANTHER" id="PTHR37293">
    <property type="entry name" value="PHAGE REPLICATION PROTEIN-RELATED"/>
    <property type="match status" value="1"/>
</dbReference>
<accession>A0A6N2T139</accession>
<proteinExistence type="predicted"/>
<dbReference type="EMBL" id="CACRSW010000023">
    <property type="protein sequence ID" value="VYS99106.1"/>
    <property type="molecule type" value="Genomic_DNA"/>
</dbReference>
<gene>
    <name evidence="2" type="ORF">AVLFYP127_00426</name>
</gene>
<dbReference type="Pfam" id="PF09681">
    <property type="entry name" value="Phage_rep_org_N"/>
    <property type="match status" value="1"/>
</dbReference>
<dbReference type="InterPro" id="IPR010056">
    <property type="entry name" value="Phage_rep_org__N"/>
</dbReference>
<feature type="domain" description="Phage replisome organiser N-terminal" evidence="1">
    <location>
        <begin position="6"/>
        <end position="122"/>
    </location>
</feature>
<evidence type="ECO:0000313" key="2">
    <source>
        <dbReference type="EMBL" id="VYS99106.1"/>
    </source>
</evidence>
<dbReference type="RefSeq" id="WP_421721486.1">
    <property type="nucleotide sequence ID" value="NZ_CACRSW010000023.1"/>
</dbReference>
<dbReference type="AlphaFoldDB" id="A0A6N2T139"/>
<reference evidence="2" key="1">
    <citation type="submission" date="2019-11" db="EMBL/GenBank/DDBJ databases">
        <authorList>
            <person name="Feng L."/>
        </authorList>
    </citation>
    <scope>NUCLEOTIDE SEQUENCE</scope>
    <source>
        <strain evidence="2">AvaginalisLFYP127</strain>
    </source>
</reference>
<sequence length="319" mass="37120">MAGISWIKLSVNIFDDEKIKLIKSMPEGDAIILIWIQLLCLAGKTNDNGAVYIGQHMNYTDEMISTICNQPLNTVRIALKAFEEFEMINLGEDGLISISNWEKHQNIEGMERVKTGNAERQQLYYWRKKLVSIGLDPYQDGFTQDIEELKRIYESKNLTLGLTSSHRPDIDKNRIDKNKNRLDIDKNTNNSHTDDEDFQTQILSAWNSLDKNIPKIQTLNANTQRYNMLKARINEHGLDTVIKAIKSIDNSKFLKGYVSDFRITIDWFIKPNNFIKVLEGNYNDKSDKKLYKNSKNDGYYDDYIAKKRAERFKRAMNEK</sequence>
<dbReference type="NCBIfam" id="TIGR01714">
    <property type="entry name" value="phage_rep_org_N"/>
    <property type="match status" value="1"/>
</dbReference>
<protein>
    <recommendedName>
        <fullName evidence="1">Phage replisome organiser N-terminal domain-containing protein</fullName>
    </recommendedName>
</protein>
<organism evidence="2">
    <name type="scientific">Anaerococcus vaginalis</name>
    <dbReference type="NCBI Taxonomy" id="33037"/>
    <lineage>
        <taxon>Bacteria</taxon>
        <taxon>Bacillati</taxon>
        <taxon>Bacillota</taxon>
        <taxon>Tissierellia</taxon>
        <taxon>Tissierellales</taxon>
        <taxon>Peptoniphilaceae</taxon>
        <taxon>Anaerococcus</taxon>
    </lineage>
</organism>